<evidence type="ECO:0000256" key="2">
    <source>
        <dbReference type="SAM" id="Phobius"/>
    </source>
</evidence>
<sequence>MPIDWTLAIPIIVGASITFQGATGSLMGKLGGNAFSTFTIFAVGLIPGIITYLADTRGGSTVNYSAGFQSAPWFSYLGGFMGPFAVFSIVASIPKIGASLMFTVMVCAQLASAVLFATFGWIGLPKHAPTTGGIVGLCMIIVSVIIIGSSKPTAAAAVADATDLVAEDVHTVIVESAAAAKNSTISPKLQEEDDSAERGSLKPPTSPSTIGFAEYAFYLVLAAFAGASGSLQAGMNSTLTLSFNSPSFSTFLVSVIGQVPCVIAFALEYRKTPTDFKAVWRETPWWCWTGGIISYGIVMMFAYLPQHLDISVLQAALVTAQVLSAMVADHYGLWRLQVNRITVTKAAGTVLLVAGVVVLSVLN</sequence>
<proteinExistence type="predicted"/>
<accession>A0A507F2P5</accession>
<feature type="transmembrane region" description="Helical" evidence="2">
    <location>
        <begin position="285"/>
        <end position="304"/>
    </location>
</feature>
<feature type="transmembrane region" description="Helical" evidence="2">
    <location>
        <begin position="100"/>
        <end position="122"/>
    </location>
</feature>
<gene>
    <name evidence="3" type="ORF">CcCBS67573_g06724</name>
</gene>
<keyword evidence="2" id="KW-1133">Transmembrane helix</keyword>
<evidence type="ECO:0000313" key="4">
    <source>
        <dbReference type="Proteomes" id="UP000320333"/>
    </source>
</evidence>
<dbReference type="EMBL" id="QEAP01000302">
    <property type="protein sequence ID" value="TPX69877.1"/>
    <property type="molecule type" value="Genomic_DNA"/>
</dbReference>
<keyword evidence="2" id="KW-0472">Membrane</keyword>
<dbReference type="Pfam" id="PF04657">
    <property type="entry name" value="DMT_YdcZ"/>
    <property type="match status" value="2"/>
</dbReference>
<dbReference type="Proteomes" id="UP000320333">
    <property type="component" value="Unassembled WGS sequence"/>
</dbReference>
<dbReference type="GO" id="GO:0005886">
    <property type="term" value="C:plasma membrane"/>
    <property type="evidence" value="ECO:0007669"/>
    <property type="project" value="TreeGrafter"/>
</dbReference>
<dbReference type="AlphaFoldDB" id="A0A507F2P5"/>
<protein>
    <recommendedName>
        <fullName evidence="5">EamA domain-containing protein</fullName>
    </recommendedName>
</protein>
<dbReference type="InterPro" id="IPR006750">
    <property type="entry name" value="YdcZ"/>
</dbReference>
<dbReference type="PANTHER" id="PTHR34821">
    <property type="entry name" value="INNER MEMBRANE PROTEIN YDCZ"/>
    <property type="match status" value="1"/>
</dbReference>
<reference evidence="3 4" key="1">
    <citation type="journal article" date="2019" name="Sci. Rep.">
        <title>Comparative genomics of chytrid fungi reveal insights into the obligate biotrophic and pathogenic lifestyle of Synchytrium endobioticum.</title>
        <authorList>
            <person name="van de Vossenberg B.T.L.H."/>
            <person name="Warris S."/>
            <person name="Nguyen H.D.T."/>
            <person name="van Gent-Pelzer M.P.E."/>
            <person name="Joly D.L."/>
            <person name="van de Geest H.C."/>
            <person name="Bonants P.J.M."/>
            <person name="Smith D.S."/>
            <person name="Levesque C.A."/>
            <person name="van der Lee T.A.J."/>
        </authorList>
    </citation>
    <scope>NUCLEOTIDE SEQUENCE [LARGE SCALE GENOMIC DNA]</scope>
    <source>
        <strain evidence="3 4">CBS 675.73</strain>
    </source>
</reference>
<feature type="transmembrane region" description="Helical" evidence="2">
    <location>
        <begin position="73"/>
        <end position="93"/>
    </location>
</feature>
<evidence type="ECO:0000256" key="1">
    <source>
        <dbReference type="SAM" id="MobiDB-lite"/>
    </source>
</evidence>
<organism evidence="3 4">
    <name type="scientific">Chytriomyces confervae</name>
    <dbReference type="NCBI Taxonomy" id="246404"/>
    <lineage>
        <taxon>Eukaryota</taxon>
        <taxon>Fungi</taxon>
        <taxon>Fungi incertae sedis</taxon>
        <taxon>Chytridiomycota</taxon>
        <taxon>Chytridiomycota incertae sedis</taxon>
        <taxon>Chytridiomycetes</taxon>
        <taxon>Chytridiales</taxon>
        <taxon>Chytriomycetaceae</taxon>
        <taxon>Chytriomyces</taxon>
    </lineage>
</organism>
<evidence type="ECO:0000313" key="3">
    <source>
        <dbReference type="EMBL" id="TPX69877.1"/>
    </source>
</evidence>
<feature type="transmembrane region" description="Helical" evidence="2">
    <location>
        <begin position="128"/>
        <end position="147"/>
    </location>
</feature>
<feature type="transmembrane region" description="Helical" evidence="2">
    <location>
        <begin position="247"/>
        <end position="265"/>
    </location>
</feature>
<feature type="region of interest" description="Disordered" evidence="1">
    <location>
        <begin position="184"/>
        <end position="205"/>
    </location>
</feature>
<name>A0A507F2P5_9FUNG</name>
<comment type="caution">
    <text evidence="3">The sequence shown here is derived from an EMBL/GenBank/DDBJ whole genome shotgun (WGS) entry which is preliminary data.</text>
</comment>
<evidence type="ECO:0008006" key="5">
    <source>
        <dbReference type="Google" id="ProtNLM"/>
    </source>
</evidence>
<keyword evidence="2" id="KW-0812">Transmembrane</keyword>
<feature type="transmembrane region" description="Helical" evidence="2">
    <location>
        <begin position="215"/>
        <end position="235"/>
    </location>
</feature>
<feature type="transmembrane region" description="Helical" evidence="2">
    <location>
        <begin position="6"/>
        <end position="27"/>
    </location>
</feature>
<dbReference type="OrthoDB" id="5559077at2759"/>
<keyword evidence="4" id="KW-1185">Reference proteome</keyword>
<dbReference type="PANTHER" id="PTHR34821:SF2">
    <property type="entry name" value="INNER MEMBRANE PROTEIN YDCZ"/>
    <property type="match status" value="1"/>
</dbReference>
<feature type="transmembrane region" description="Helical" evidence="2">
    <location>
        <begin position="343"/>
        <end position="362"/>
    </location>
</feature>
<feature type="transmembrane region" description="Helical" evidence="2">
    <location>
        <begin position="34"/>
        <end position="53"/>
    </location>
</feature>